<reference evidence="3 4" key="1">
    <citation type="journal article" date="2014" name="Int. J. Syst. Evol. Microbiol.">
        <title>Complete genome sequence of Corynebacterium casei LMG S-19264T (=DSM 44701T), isolated from a smear-ripened cheese.</title>
        <authorList>
            <consortium name="US DOE Joint Genome Institute (JGI-PGF)"/>
            <person name="Walter F."/>
            <person name="Albersmeier A."/>
            <person name="Kalinowski J."/>
            <person name="Ruckert C."/>
        </authorList>
    </citation>
    <scope>NUCLEOTIDE SEQUENCE [LARGE SCALE GENOMIC DNA]</scope>
    <source>
        <strain evidence="3 4">CGMCC 4.7206</strain>
    </source>
</reference>
<dbReference type="EMBL" id="BMMT01000005">
    <property type="protein sequence ID" value="GGI82369.1"/>
    <property type="molecule type" value="Genomic_DNA"/>
</dbReference>
<gene>
    <name evidence="2" type="ORF">GCM10009545_08020</name>
    <name evidence="3" type="ORF">GCM10011581_19700</name>
</gene>
<reference evidence="3" key="3">
    <citation type="submission" date="2020-09" db="EMBL/GenBank/DDBJ databases">
        <authorList>
            <person name="Sun Q."/>
            <person name="Zhou Y."/>
        </authorList>
    </citation>
    <scope>NUCLEOTIDE SEQUENCE</scope>
    <source>
        <strain evidence="3">CGMCC 4.7206</strain>
    </source>
</reference>
<evidence type="ECO:0000313" key="5">
    <source>
        <dbReference type="Proteomes" id="UP001500220"/>
    </source>
</evidence>
<proteinExistence type="predicted"/>
<dbReference type="Proteomes" id="UP000597989">
    <property type="component" value="Unassembled WGS sequence"/>
</dbReference>
<name>A0A917JUN7_9PSEU</name>
<feature type="region of interest" description="Disordered" evidence="1">
    <location>
        <begin position="18"/>
        <end position="57"/>
    </location>
</feature>
<dbReference type="EMBL" id="BAAAHC010000003">
    <property type="protein sequence ID" value="GAA0508332.1"/>
    <property type="molecule type" value="Genomic_DNA"/>
</dbReference>
<evidence type="ECO:0000313" key="2">
    <source>
        <dbReference type="EMBL" id="GAA0508332.1"/>
    </source>
</evidence>
<evidence type="ECO:0000256" key="1">
    <source>
        <dbReference type="SAM" id="MobiDB-lite"/>
    </source>
</evidence>
<organism evidence="3 4">
    <name type="scientific">Saccharopolyspora thermophila</name>
    <dbReference type="NCBI Taxonomy" id="89367"/>
    <lineage>
        <taxon>Bacteria</taxon>
        <taxon>Bacillati</taxon>
        <taxon>Actinomycetota</taxon>
        <taxon>Actinomycetes</taxon>
        <taxon>Pseudonocardiales</taxon>
        <taxon>Pseudonocardiaceae</taxon>
        <taxon>Saccharopolyspora</taxon>
    </lineage>
</organism>
<dbReference type="AlphaFoldDB" id="A0A917JUN7"/>
<dbReference type="Proteomes" id="UP001500220">
    <property type="component" value="Unassembled WGS sequence"/>
</dbReference>
<comment type="caution">
    <text evidence="3">The sequence shown here is derived from an EMBL/GenBank/DDBJ whole genome shotgun (WGS) entry which is preliminary data.</text>
</comment>
<evidence type="ECO:0000313" key="3">
    <source>
        <dbReference type="EMBL" id="GGI82369.1"/>
    </source>
</evidence>
<evidence type="ECO:0000313" key="4">
    <source>
        <dbReference type="Proteomes" id="UP000597989"/>
    </source>
</evidence>
<sequence length="57" mass="6176">MPGAVLVRRHELEKHVKCQLTGRQRPEDAPRPALAVSERDPGTGQQGGDHGGRPRIG</sequence>
<reference evidence="2 5" key="2">
    <citation type="journal article" date="2019" name="Int. J. Syst. Evol. Microbiol.">
        <title>The Global Catalogue of Microorganisms (GCM) 10K type strain sequencing project: providing services to taxonomists for standard genome sequencing and annotation.</title>
        <authorList>
            <consortium name="The Broad Institute Genomics Platform"/>
            <consortium name="The Broad Institute Genome Sequencing Center for Infectious Disease"/>
            <person name="Wu L."/>
            <person name="Ma J."/>
        </authorList>
    </citation>
    <scope>NUCLEOTIDE SEQUENCE [LARGE SCALE GENOMIC DNA]</scope>
    <source>
        <strain evidence="2 5">JCM 10664</strain>
    </source>
</reference>
<accession>A0A917JUN7</accession>
<protein>
    <submittedName>
        <fullName evidence="3">Uncharacterized protein</fullName>
    </submittedName>
</protein>
<reference evidence="2" key="4">
    <citation type="submission" date="2023-12" db="EMBL/GenBank/DDBJ databases">
        <authorList>
            <person name="Sun Q."/>
            <person name="Inoue M."/>
        </authorList>
    </citation>
    <scope>NUCLEOTIDE SEQUENCE</scope>
    <source>
        <strain evidence="2">JCM 10664</strain>
    </source>
</reference>
<keyword evidence="5" id="KW-1185">Reference proteome</keyword>